<dbReference type="InterPro" id="IPR025419">
    <property type="entry name" value="DUF4142"/>
</dbReference>
<dbReference type="Proteomes" id="UP001589693">
    <property type="component" value="Unassembled WGS sequence"/>
</dbReference>
<evidence type="ECO:0000313" key="3">
    <source>
        <dbReference type="EMBL" id="MFB9904286.1"/>
    </source>
</evidence>
<reference evidence="3 4" key="1">
    <citation type="submission" date="2024-09" db="EMBL/GenBank/DDBJ databases">
        <authorList>
            <person name="Sun Q."/>
            <person name="Mori K."/>
        </authorList>
    </citation>
    <scope>NUCLEOTIDE SEQUENCE [LARGE SCALE GENOMIC DNA]</scope>
    <source>
        <strain evidence="3 4">TBRC 7907</strain>
    </source>
</reference>
<proteinExistence type="predicted"/>
<dbReference type="Pfam" id="PF13628">
    <property type="entry name" value="DUF4142"/>
    <property type="match status" value="1"/>
</dbReference>
<feature type="domain" description="DUF4142" evidence="2">
    <location>
        <begin position="56"/>
        <end position="189"/>
    </location>
</feature>
<comment type="caution">
    <text evidence="3">The sequence shown here is derived from an EMBL/GenBank/DDBJ whole genome shotgun (WGS) entry which is preliminary data.</text>
</comment>
<evidence type="ECO:0000256" key="1">
    <source>
        <dbReference type="SAM" id="SignalP"/>
    </source>
</evidence>
<dbReference type="InterPro" id="IPR012347">
    <property type="entry name" value="Ferritin-like"/>
</dbReference>
<keyword evidence="4" id="KW-1185">Reference proteome</keyword>
<organism evidence="3 4">
    <name type="scientific">Allokutzneria oryzae</name>
    <dbReference type="NCBI Taxonomy" id="1378989"/>
    <lineage>
        <taxon>Bacteria</taxon>
        <taxon>Bacillati</taxon>
        <taxon>Actinomycetota</taxon>
        <taxon>Actinomycetes</taxon>
        <taxon>Pseudonocardiales</taxon>
        <taxon>Pseudonocardiaceae</taxon>
        <taxon>Allokutzneria</taxon>
    </lineage>
</organism>
<dbReference type="PANTHER" id="PTHR38593:SF1">
    <property type="entry name" value="BLR2558 PROTEIN"/>
    <property type="match status" value="1"/>
</dbReference>
<dbReference type="EMBL" id="JBHLZU010000009">
    <property type="protein sequence ID" value="MFB9904286.1"/>
    <property type="molecule type" value="Genomic_DNA"/>
</dbReference>
<dbReference type="PANTHER" id="PTHR38593">
    <property type="entry name" value="BLR2558 PROTEIN"/>
    <property type="match status" value="1"/>
</dbReference>
<sequence>MKSSRLVAAVGLAGAFALTGITAAQASPTPGADRLAVTAAASQAEAQLVAQASRIDESFLRKVHQDSLFAIVNGGLAVHKGRCSTVRRLGGVEVRGHRQLDRSLRLVAARERVAIPSTLTRAQQKSLRELARKSGTSFDRAWLRVQVVAHQQTLKLIQRQLRSGQMVEVKQLAREAAPIIRRHLDLARQAMRVC</sequence>
<dbReference type="RefSeq" id="WP_377851485.1">
    <property type="nucleotide sequence ID" value="NZ_JBHLZU010000009.1"/>
</dbReference>
<evidence type="ECO:0000313" key="4">
    <source>
        <dbReference type="Proteomes" id="UP001589693"/>
    </source>
</evidence>
<accession>A0ABV5ZTS6</accession>
<feature type="signal peptide" evidence="1">
    <location>
        <begin position="1"/>
        <end position="26"/>
    </location>
</feature>
<gene>
    <name evidence="3" type="ORF">ACFFQA_10090</name>
</gene>
<evidence type="ECO:0000259" key="2">
    <source>
        <dbReference type="Pfam" id="PF13628"/>
    </source>
</evidence>
<protein>
    <submittedName>
        <fullName evidence="3">DUF4142 domain-containing protein</fullName>
    </submittedName>
</protein>
<keyword evidence="1" id="KW-0732">Signal</keyword>
<dbReference type="Gene3D" id="1.20.1260.10">
    <property type="match status" value="1"/>
</dbReference>
<name>A0ABV5ZTS6_9PSEU</name>
<feature type="chain" id="PRO_5046358490" evidence="1">
    <location>
        <begin position="27"/>
        <end position="194"/>
    </location>
</feature>